<dbReference type="GO" id="GO:0005886">
    <property type="term" value="C:plasma membrane"/>
    <property type="evidence" value="ECO:0007669"/>
    <property type="project" value="TreeGrafter"/>
</dbReference>
<proteinExistence type="inferred from homology"/>
<dbReference type="PANTHER" id="PTHR12185">
    <property type="entry name" value="SID1 TRANSMEMBRANE FAMILY MEMEBER"/>
    <property type="match status" value="1"/>
</dbReference>
<feature type="non-terminal residue" evidence="9">
    <location>
        <position position="1"/>
    </location>
</feature>
<dbReference type="InterPro" id="IPR025958">
    <property type="entry name" value="SID1_TM_fam"/>
</dbReference>
<evidence type="ECO:0000256" key="4">
    <source>
        <dbReference type="ARBA" id="ARBA00022729"/>
    </source>
</evidence>
<dbReference type="OrthoDB" id="416618at2759"/>
<reference evidence="9 10" key="1">
    <citation type="submission" date="2015-09" db="EMBL/GenBank/DDBJ databases">
        <title>Draft genome of the scarab beetle Oryctes borbonicus.</title>
        <authorList>
            <person name="Meyer J.M."/>
            <person name="Markov G.V."/>
            <person name="Baskaran P."/>
            <person name="Herrmann M."/>
            <person name="Sommer R.J."/>
            <person name="Roedelsperger C."/>
        </authorList>
    </citation>
    <scope>NUCLEOTIDE SEQUENCE [LARGE SCALE GENOMIC DNA]</scope>
    <source>
        <strain evidence="9">OB123</strain>
        <tissue evidence="9">Whole animal</tissue>
    </source>
</reference>
<dbReference type="EMBL" id="LJIG01022655">
    <property type="protein sequence ID" value="KRT79415.1"/>
    <property type="molecule type" value="Genomic_DNA"/>
</dbReference>
<evidence type="ECO:0000256" key="5">
    <source>
        <dbReference type="ARBA" id="ARBA00022989"/>
    </source>
</evidence>
<protein>
    <recommendedName>
        <fullName evidence="11">SID1 transmembrane family member 2</fullName>
    </recommendedName>
</protein>
<evidence type="ECO:0000256" key="1">
    <source>
        <dbReference type="ARBA" id="ARBA00004141"/>
    </source>
</evidence>
<comment type="caution">
    <text evidence="9">The sequence shown here is derived from an EMBL/GenBank/DDBJ whole genome shotgun (WGS) entry which is preliminary data.</text>
</comment>
<feature type="transmembrane region" description="Helical" evidence="8">
    <location>
        <begin position="47"/>
        <end position="67"/>
    </location>
</feature>
<comment type="similarity">
    <text evidence="2">Belongs to the SID1 family.</text>
</comment>
<evidence type="ECO:0000256" key="8">
    <source>
        <dbReference type="SAM" id="Phobius"/>
    </source>
</evidence>
<dbReference type="AlphaFoldDB" id="A0A0T6AXU5"/>
<organism evidence="9 10">
    <name type="scientific">Oryctes borbonicus</name>
    <dbReference type="NCBI Taxonomy" id="1629725"/>
    <lineage>
        <taxon>Eukaryota</taxon>
        <taxon>Metazoa</taxon>
        <taxon>Ecdysozoa</taxon>
        <taxon>Arthropoda</taxon>
        <taxon>Hexapoda</taxon>
        <taxon>Insecta</taxon>
        <taxon>Pterygota</taxon>
        <taxon>Neoptera</taxon>
        <taxon>Endopterygota</taxon>
        <taxon>Coleoptera</taxon>
        <taxon>Polyphaga</taxon>
        <taxon>Scarabaeiformia</taxon>
        <taxon>Scarabaeidae</taxon>
        <taxon>Dynastinae</taxon>
        <taxon>Oryctes</taxon>
    </lineage>
</organism>
<keyword evidence="6 8" id="KW-0472">Membrane</keyword>
<sequence length="132" mass="15631">WMLAGFGITYRIDFALYLLGLFMLNTVYYFIFYIIMKLMYKERITGLTVVFLVLSLTCAVTSMYCFLHKSISWSETPAQSRTYNQDCILLNFYDFHDVWHFLSAVGMFFMFMVLLTLDDDLSHKPRCDIPVF</sequence>
<accession>A0A0T6AXU5</accession>
<evidence type="ECO:0000313" key="10">
    <source>
        <dbReference type="Proteomes" id="UP000051574"/>
    </source>
</evidence>
<gene>
    <name evidence="9" type="ORF">AMK59_6962</name>
</gene>
<evidence type="ECO:0000313" key="9">
    <source>
        <dbReference type="EMBL" id="KRT79415.1"/>
    </source>
</evidence>
<evidence type="ECO:0008006" key="11">
    <source>
        <dbReference type="Google" id="ProtNLM"/>
    </source>
</evidence>
<evidence type="ECO:0000256" key="2">
    <source>
        <dbReference type="ARBA" id="ARBA00006618"/>
    </source>
</evidence>
<keyword evidence="5 8" id="KW-1133">Transmembrane helix</keyword>
<dbReference type="Proteomes" id="UP000051574">
    <property type="component" value="Unassembled WGS sequence"/>
</dbReference>
<name>A0A0T6AXU5_9SCAR</name>
<keyword evidence="7" id="KW-0325">Glycoprotein</keyword>
<feature type="transmembrane region" description="Helical" evidence="8">
    <location>
        <begin position="14"/>
        <end position="35"/>
    </location>
</feature>
<keyword evidence="3 8" id="KW-0812">Transmembrane</keyword>
<keyword evidence="4" id="KW-0732">Signal</keyword>
<evidence type="ECO:0000256" key="7">
    <source>
        <dbReference type="ARBA" id="ARBA00023180"/>
    </source>
</evidence>
<evidence type="ECO:0000256" key="6">
    <source>
        <dbReference type="ARBA" id="ARBA00023136"/>
    </source>
</evidence>
<keyword evidence="10" id="KW-1185">Reference proteome</keyword>
<dbReference type="Pfam" id="PF13965">
    <property type="entry name" value="SID-1_RNA_chan"/>
    <property type="match status" value="1"/>
</dbReference>
<feature type="transmembrane region" description="Helical" evidence="8">
    <location>
        <begin position="98"/>
        <end position="117"/>
    </location>
</feature>
<dbReference type="GO" id="GO:0051033">
    <property type="term" value="F:RNA transmembrane transporter activity"/>
    <property type="evidence" value="ECO:0007669"/>
    <property type="project" value="TreeGrafter"/>
</dbReference>
<dbReference type="PANTHER" id="PTHR12185:SF14">
    <property type="entry name" value="CHOLESTEROL UPTAKE PROTEIN 1"/>
    <property type="match status" value="1"/>
</dbReference>
<comment type="subcellular location">
    <subcellularLocation>
        <location evidence="1">Membrane</location>
        <topology evidence="1">Multi-pass membrane protein</topology>
    </subcellularLocation>
</comment>
<dbReference type="GO" id="GO:0005764">
    <property type="term" value="C:lysosome"/>
    <property type="evidence" value="ECO:0007669"/>
    <property type="project" value="TreeGrafter"/>
</dbReference>
<dbReference type="GO" id="GO:0003725">
    <property type="term" value="F:double-stranded RNA binding"/>
    <property type="evidence" value="ECO:0007669"/>
    <property type="project" value="TreeGrafter"/>
</dbReference>
<evidence type="ECO:0000256" key="3">
    <source>
        <dbReference type="ARBA" id="ARBA00022692"/>
    </source>
</evidence>